<protein>
    <submittedName>
        <fullName evidence="2">Unannotated protein</fullName>
    </submittedName>
</protein>
<feature type="region of interest" description="Disordered" evidence="1">
    <location>
        <begin position="1"/>
        <end position="52"/>
    </location>
</feature>
<reference evidence="2" key="1">
    <citation type="submission" date="2020-05" db="EMBL/GenBank/DDBJ databases">
        <authorList>
            <person name="Chiriac C."/>
            <person name="Salcher M."/>
            <person name="Ghai R."/>
            <person name="Kavagutti S V."/>
        </authorList>
    </citation>
    <scope>NUCLEOTIDE SEQUENCE</scope>
</reference>
<dbReference type="EMBL" id="CAEZYR010000207">
    <property type="protein sequence ID" value="CAB4773956.1"/>
    <property type="molecule type" value="Genomic_DNA"/>
</dbReference>
<sequence>MQERGSHRLRDEPAASIQERGRRIRPFDDERRMGGAYHDNARLLGRRHKGAA</sequence>
<accession>A0A6J6VR67</accession>
<name>A0A6J6VR67_9ZZZZ</name>
<proteinExistence type="predicted"/>
<feature type="compositionally biased region" description="Basic and acidic residues" evidence="1">
    <location>
        <begin position="1"/>
        <end position="33"/>
    </location>
</feature>
<evidence type="ECO:0000256" key="1">
    <source>
        <dbReference type="SAM" id="MobiDB-lite"/>
    </source>
</evidence>
<evidence type="ECO:0000313" key="2">
    <source>
        <dbReference type="EMBL" id="CAB4773956.1"/>
    </source>
</evidence>
<organism evidence="2">
    <name type="scientific">freshwater metagenome</name>
    <dbReference type="NCBI Taxonomy" id="449393"/>
    <lineage>
        <taxon>unclassified sequences</taxon>
        <taxon>metagenomes</taxon>
        <taxon>ecological metagenomes</taxon>
    </lineage>
</organism>
<gene>
    <name evidence="2" type="ORF">UFOPK2754_03252</name>
</gene>
<dbReference type="AlphaFoldDB" id="A0A6J6VR67"/>